<evidence type="ECO:0000256" key="1">
    <source>
        <dbReference type="SAM" id="Phobius"/>
    </source>
</evidence>
<gene>
    <name evidence="2" type="ORF">OCTVUL_1B014342</name>
</gene>
<organism evidence="2 3">
    <name type="scientific">Octopus vulgaris</name>
    <name type="common">Common octopus</name>
    <dbReference type="NCBI Taxonomy" id="6645"/>
    <lineage>
        <taxon>Eukaryota</taxon>
        <taxon>Metazoa</taxon>
        <taxon>Spiralia</taxon>
        <taxon>Lophotrochozoa</taxon>
        <taxon>Mollusca</taxon>
        <taxon>Cephalopoda</taxon>
        <taxon>Coleoidea</taxon>
        <taxon>Octopodiformes</taxon>
        <taxon>Octopoda</taxon>
        <taxon>Incirrata</taxon>
        <taxon>Octopodidae</taxon>
        <taxon>Octopus</taxon>
    </lineage>
</organism>
<keyword evidence="1" id="KW-0812">Transmembrane</keyword>
<evidence type="ECO:0000313" key="2">
    <source>
        <dbReference type="EMBL" id="CAI9723853.1"/>
    </source>
</evidence>
<dbReference type="EMBL" id="OX597819">
    <property type="protein sequence ID" value="CAI9723853.1"/>
    <property type="molecule type" value="Genomic_DNA"/>
</dbReference>
<keyword evidence="1" id="KW-0472">Membrane</keyword>
<proteinExistence type="predicted"/>
<dbReference type="Proteomes" id="UP001162480">
    <property type="component" value="Chromosome 6"/>
</dbReference>
<accession>A0AA36AY95</accession>
<keyword evidence="1" id="KW-1133">Transmembrane helix</keyword>
<feature type="transmembrane region" description="Helical" evidence="1">
    <location>
        <begin position="55"/>
        <end position="77"/>
    </location>
</feature>
<sequence length="196" mass="21944">MHAMAFVDQLNVSSDNITDQEPGIKEFRLAMMFAKVSVTLLFLGIIITWLEWNIIFWESITGPFLLLLSFLMLIVSVKQFLIAKKRREETVCPIDENGGNRVEDGSNNIETIHNNIDTNWSSAGVAELPSYQEVLQSIYCPLSRTDPPYDSLPPSYDQVVSMMLAHDQLMMGVAASSDVTMELPGQESEKPSVEPT</sequence>
<keyword evidence="3" id="KW-1185">Reference proteome</keyword>
<evidence type="ECO:0000313" key="3">
    <source>
        <dbReference type="Proteomes" id="UP001162480"/>
    </source>
</evidence>
<feature type="transmembrane region" description="Helical" evidence="1">
    <location>
        <begin position="29"/>
        <end position="49"/>
    </location>
</feature>
<reference evidence="2" key="1">
    <citation type="submission" date="2023-08" db="EMBL/GenBank/DDBJ databases">
        <authorList>
            <person name="Alioto T."/>
            <person name="Alioto T."/>
            <person name="Gomez Garrido J."/>
        </authorList>
    </citation>
    <scope>NUCLEOTIDE SEQUENCE</scope>
</reference>
<name>A0AA36AY95_OCTVU</name>
<dbReference type="AlphaFoldDB" id="A0AA36AY95"/>
<protein>
    <submittedName>
        <fullName evidence="2">Uncharacterized protein</fullName>
    </submittedName>
</protein>